<proteinExistence type="predicted"/>
<sequence length="106" mass="11847">MGSSTTLIFSLLECFSHSNAILLSPVPMSWSSFPVGIASSRSRNGRQLGFSWNARFILAFRYPNKVPVILVPPWMCISLLRILFTVGILHGGTMMGNDRNADRNFR</sequence>
<dbReference type="AlphaFoldDB" id="A0A151RGJ1"/>
<evidence type="ECO:0000313" key="3">
    <source>
        <dbReference type="EMBL" id="KYP41732.1"/>
    </source>
</evidence>
<keyword evidence="1" id="KW-0472">Membrane</keyword>
<keyword evidence="4" id="KW-1185">Reference proteome</keyword>
<evidence type="ECO:0000256" key="2">
    <source>
        <dbReference type="SAM" id="SignalP"/>
    </source>
</evidence>
<reference evidence="3" key="1">
    <citation type="journal article" date="2012" name="Nat. Biotechnol.">
        <title>Draft genome sequence of pigeonpea (Cajanus cajan), an orphan legume crop of resource-poor farmers.</title>
        <authorList>
            <person name="Varshney R.K."/>
            <person name="Chen W."/>
            <person name="Li Y."/>
            <person name="Bharti A.K."/>
            <person name="Saxena R.K."/>
            <person name="Schlueter J.A."/>
            <person name="Donoghue M.T."/>
            <person name="Azam S."/>
            <person name="Fan G."/>
            <person name="Whaley A.M."/>
            <person name="Farmer A.D."/>
            <person name="Sheridan J."/>
            <person name="Iwata A."/>
            <person name="Tuteja R."/>
            <person name="Penmetsa R.V."/>
            <person name="Wu W."/>
            <person name="Upadhyaya H.D."/>
            <person name="Yang S.P."/>
            <person name="Shah T."/>
            <person name="Saxena K.B."/>
            <person name="Michael T."/>
            <person name="McCombie W.R."/>
            <person name="Yang B."/>
            <person name="Zhang G."/>
            <person name="Yang H."/>
            <person name="Wang J."/>
            <person name="Spillane C."/>
            <person name="Cook D.R."/>
            <person name="May G.D."/>
            <person name="Xu X."/>
            <person name="Jackson S.A."/>
        </authorList>
    </citation>
    <scope>NUCLEOTIDE SEQUENCE [LARGE SCALE GENOMIC DNA]</scope>
</reference>
<evidence type="ECO:0000313" key="4">
    <source>
        <dbReference type="Proteomes" id="UP000075243"/>
    </source>
</evidence>
<feature type="signal peptide" evidence="2">
    <location>
        <begin position="1"/>
        <end position="20"/>
    </location>
</feature>
<feature type="chain" id="PRO_5007587908" evidence="2">
    <location>
        <begin position="21"/>
        <end position="106"/>
    </location>
</feature>
<dbReference type="EMBL" id="KQ483755">
    <property type="protein sequence ID" value="KYP41732.1"/>
    <property type="molecule type" value="Genomic_DNA"/>
</dbReference>
<keyword evidence="1" id="KW-1133">Transmembrane helix</keyword>
<organism evidence="3 4">
    <name type="scientific">Cajanus cajan</name>
    <name type="common">Pigeon pea</name>
    <name type="synonym">Cajanus indicus</name>
    <dbReference type="NCBI Taxonomy" id="3821"/>
    <lineage>
        <taxon>Eukaryota</taxon>
        <taxon>Viridiplantae</taxon>
        <taxon>Streptophyta</taxon>
        <taxon>Embryophyta</taxon>
        <taxon>Tracheophyta</taxon>
        <taxon>Spermatophyta</taxon>
        <taxon>Magnoliopsida</taxon>
        <taxon>eudicotyledons</taxon>
        <taxon>Gunneridae</taxon>
        <taxon>Pentapetalae</taxon>
        <taxon>rosids</taxon>
        <taxon>fabids</taxon>
        <taxon>Fabales</taxon>
        <taxon>Fabaceae</taxon>
        <taxon>Papilionoideae</taxon>
        <taxon>50 kb inversion clade</taxon>
        <taxon>NPAAA clade</taxon>
        <taxon>indigoferoid/millettioid clade</taxon>
        <taxon>Phaseoleae</taxon>
        <taxon>Cajanus</taxon>
    </lineage>
</organism>
<keyword evidence="1" id="KW-0812">Transmembrane</keyword>
<protein>
    <submittedName>
        <fullName evidence="3">Uncharacterized protein</fullName>
    </submittedName>
</protein>
<feature type="transmembrane region" description="Helical" evidence="1">
    <location>
        <begin position="68"/>
        <end position="89"/>
    </location>
</feature>
<name>A0A151RGJ1_CAJCA</name>
<accession>A0A151RGJ1</accession>
<evidence type="ECO:0000256" key="1">
    <source>
        <dbReference type="SAM" id="Phobius"/>
    </source>
</evidence>
<gene>
    <name evidence="3" type="ORF">KK1_036901</name>
</gene>
<dbReference type="Proteomes" id="UP000075243">
    <property type="component" value="Unassembled WGS sequence"/>
</dbReference>
<dbReference type="Gramene" id="C.cajan_33704.t">
    <property type="protein sequence ID" value="C.cajan_33704.t.cds1"/>
    <property type="gene ID" value="C.cajan_33704"/>
</dbReference>
<keyword evidence="2" id="KW-0732">Signal</keyword>